<dbReference type="EMBL" id="JAASQJ010000005">
    <property type="protein sequence ID" value="NIJ55661.1"/>
    <property type="molecule type" value="Genomic_DNA"/>
</dbReference>
<dbReference type="InterPro" id="IPR050204">
    <property type="entry name" value="AraC_XylS_family_regulators"/>
</dbReference>
<evidence type="ECO:0000313" key="6">
    <source>
        <dbReference type="Proteomes" id="UP001179181"/>
    </source>
</evidence>
<sequence>MVYKYIQPSVHLEAYVKHYLLLHFRMDRENPQLIKSYAPCPEQCLTFNPRATLMSINQQTGEVNRRTSNYLSGQQVSRLNLHLADDYLMLKVVFQPGAMYQIFEVPLAFFTDQYLDTETVIGSEIRTINEQMANADSYEKLIETAEIYLWKKIKKSRTEANAVNKIGQLIIDNPTRFSLDWLAAQACWSPRHLQRQFVERMGVSPKFLARISRFDKAFLLKQRNPKLDWLSISLISGYSDYQHMVKDFKQFAGTNPNEMFLAERQSPERVLGLVPEHMSSR</sequence>
<evidence type="ECO:0000256" key="2">
    <source>
        <dbReference type="ARBA" id="ARBA00023125"/>
    </source>
</evidence>
<reference evidence="5 6" key="1">
    <citation type="submission" date="2020-03" db="EMBL/GenBank/DDBJ databases">
        <title>Genomic Encyclopedia of Type Strains, Phase IV (KMG-IV): sequencing the most valuable type-strain genomes for metagenomic binning, comparative biology and taxonomic classification.</title>
        <authorList>
            <person name="Goeker M."/>
        </authorList>
    </citation>
    <scope>NUCLEOTIDE SEQUENCE [LARGE SCALE GENOMIC DNA]</scope>
    <source>
        <strain evidence="5 6">DSM 102865</strain>
    </source>
</reference>
<keyword evidence="1" id="KW-0805">Transcription regulation</keyword>
<dbReference type="RefSeq" id="WP_167275783.1">
    <property type="nucleotide sequence ID" value="NZ_JAASQJ010000005.1"/>
</dbReference>
<evidence type="ECO:0000313" key="5">
    <source>
        <dbReference type="EMBL" id="NIJ55661.1"/>
    </source>
</evidence>
<name>A0ABX0URN8_9BACT</name>
<evidence type="ECO:0000256" key="1">
    <source>
        <dbReference type="ARBA" id="ARBA00023015"/>
    </source>
</evidence>
<dbReference type="InterPro" id="IPR046532">
    <property type="entry name" value="DUF6597"/>
</dbReference>
<dbReference type="PROSITE" id="PS01124">
    <property type="entry name" value="HTH_ARAC_FAMILY_2"/>
    <property type="match status" value="1"/>
</dbReference>
<dbReference type="Gene3D" id="1.10.10.60">
    <property type="entry name" value="Homeodomain-like"/>
    <property type="match status" value="1"/>
</dbReference>
<evidence type="ECO:0000259" key="4">
    <source>
        <dbReference type="PROSITE" id="PS01124"/>
    </source>
</evidence>
<proteinExistence type="predicted"/>
<dbReference type="PANTHER" id="PTHR46796">
    <property type="entry name" value="HTH-TYPE TRANSCRIPTIONAL ACTIVATOR RHAS-RELATED"/>
    <property type="match status" value="1"/>
</dbReference>
<keyword evidence="3" id="KW-0804">Transcription</keyword>
<dbReference type="InterPro" id="IPR018060">
    <property type="entry name" value="HTH_AraC"/>
</dbReference>
<keyword evidence="6" id="KW-1185">Reference proteome</keyword>
<organism evidence="5 6">
    <name type="scientific">Dyadobacter arcticus</name>
    <dbReference type="NCBI Taxonomy" id="1078754"/>
    <lineage>
        <taxon>Bacteria</taxon>
        <taxon>Pseudomonadati</taxon>
        <taxon>Bacteroidota</taxon>
        <taxon>Cytophagia</taxon>
        <taxon>Cytophagales</taxon>
        <taxon>Spirosomataceae</taxon>
        <taxon>Dyadobacter</taxon>
    </lineage>
</organism>
<keyword evidence="2" id="KW-0238">DNA-binding</keyword>
<comment type="caution">
    <text evidence="5">The sequence shown here is derived from an EMBL/GenBank/DDBJ whole genome shotgun (WGS) entry which is preliminary data.</text>
</comment>
<accession>A0ABX0URN8</accession>
<feature type="domain" description="HTH araC/xylS-type" evidence="4">
    <location>
        <begin position="164"/>
        <end position="262"/>
    </location>
</feature>
<dbReference type="Proteomes" id="UP001179181">
    <property type="component" value="Unassembled WGS sequence"/>
</dbReference>
<evidence type="ECO:0000256" key="3">
    <source>
        <dbReference type="ARBA" id="ARBA00023163"/>
    </source>
</evidence>
<gene>
    <name evidence="5" type="ORF">FHS68_004850</name>
</gene>
<dbReference type="Pfam" id="PF20240">
    <property type="entry name" value="DUF6597"/>
    <property type="match status" value="1"/>
</dbReference>
<dbReference type="Pfam" id="PF12833">
    <property type="entry name" value="HTH_18"/>
    <property type="match status" value="1"/>
</dbReference>
<protein>
    <submittedName>
        <fullName evidence="5">AraC-like DNA-binding protein</fullName>
    </submittedName>
</protein>
<dbReference type="SMART" id="SM00342">
    <property type="entry name" value="HTH_ARAC"/>
    <property type="match status" value="1"/>
</dbReference>